<dbReference type="EMBL" id="QPFP01000048">
    <property type="protein sequence ID" value="TEB26392.1"/>
    <property type="molecule type" value="Genomic_DNA"/>
</dbReference>
<proteinExistence type="predicted"/>
<organism evidence="1 2">
    <name type="scientific">Coprinellus micaceus</name>
    <name type="common">Glistening ink-cap mushroom</name>
    <name type="synonym">Coprinus micaceus</name>
    <dbReference type="NCBI Taxonomy" id="71717"/>
    <lineage>
        <taxon>Eukaryota</taxon>
        <taxon>Fungi</taxon>
        <taxon>Dikarya</taxon>
        <taxon>Basidiomycota</taxon>
        <taxon>Agaricomycotina</taxon>
        <taxon>Agaricomycetes</taxon>
        <taxon>Agaricomycetidae</taxon>
        <taxon>Agaricales</taxon>
        <taxon>Agaricineae</taxon>
        <taxon>Psathyrellaceae</taxon>
        <taxon>Coprinellus</taxon>
    </lineage>
</organism>
<comment type="caution">
    <text evidence="1">The sequence shown here is derived from an EMBL/GenBank/DDBJ whole genome shotgun (WGS) entry which is preliminary data.</text>
</comment>
<protein>
    <submittedName>
        <fullName evidence="1">Uncharacterized protein</fullName>
    </submittedName>
</protein>
<dbReference type="Proteomes" id="UP000298030">
    <property type="component" value="Unassembled WGS sequence"/>
</dbReference>
<accession>A0A4Y7SX30</accession>
<evidence type="ECO:0000313" key="2">
    <source>
        <dbReference type="Proteomes" id="UP000298030"/>
    </source>
</evidence>
<sequence>MFEARLRRSSSSTTFGPLDLEITYGIQSQFLSERFETGTTLGSVSSVLPTIAAPVACQRNDTLPIDAPLALTRGEYLPHPRD</sequence>
<name>A0A4Y7SX30_COPMI</name>
<gene>
    <name evidence="1" type="ORF">FA13DRAFT_1036377</name>
</gene>
<reference evidence="1 2" key="1">
    <citation type="journal article" date="2019" name="Nat. Ecol. Evol.">
        <title>Megaphylogeny resolves global patterns of mushroom evolution.</title>
        <authorList>
            <person name="Varga T."/>
            <person name="Krizsan K."/>
            <person name="Foldi C."/>
            <person name="Dima B."/>
            <person name="Sanchez-Garcia M."/>
            <person name="Sanchez-Ramirez S."/>
            <person name="Szollosi G.J."/>
            <person name="Szarkandi J.G."/>
            <person name="Papp V."/>
            <person name="Albert L."/>
            <person name="Andreopoulos W."/>
            <person name="Angelini C."/>
            <person name="Antonin V."/>
            <person name="Barry K.W."/>
            <person name="Bougher N.L."/>
            <person name="Buchanan P."/>
            <person name="Buyck B."/>
            <person name="Bense V."/>
            <person name="Catcheside P."/>
            <person name="Chovatia M."/>
            <person name="Cooper J."/>
            <person name="Damon W."/>
            <person name="Desjardin D."/>
            <person name="Finy P."/>
            <person name="Geml J."/>
            <person name="Haridas S."/>
            <person name="Hughes K."/>
            <person name="Justo A."/>
            <person name="Karasinski D."/>
            <person name="Kautmanova I."/>
            <person name="Kiss B."/>
            <person name="Kocsube S."/>
            <person name="Kotiranta H."/>
            <person name="LaButti K.M."/>
            <person name="Lechner B.E."/>
            <person name="Liimatainen K."/>
            <person name="Lipzen A."/>
            <person name="Lukacs Z."/>
            <person name="Mihaltcheva S."/>
            <person name="Morgado L.N."/>
            <person name="Niskanen T."/>
            <person name="Noordeloos M.E."/>
            <person name="Ohm R.A."/>
            <person name="Ortiz-Santana B."/>
            <person name="Ovrebo C."/>
            <person name="Racz N."/>
            <person name="Riley R."/>
            <person name="Savchenko A."/>
            <person name="Shiryaev A."/>
            <person name="Soop K."/>
            <person name="Spirin V."/>
            <person name="Szebenyi C."/>
            <person name="Tomsovsky M."/>
            <person name="Tulloss R.E."/>
            <person name="Uehling J."/>
            <person name="Grigoriev I.V."/>
            <person name="Vagvolgyi C."/>
            <person name="Papp T."/>
            <person name="Martin F.M."/>
            <person name="Miettinen O."/>
            <person name="Hibbett D.S."/>
            <person name="Nagy L.G."/>
        </authorList>
    </citation>
    <scope>NUCLEOTIDE SEQUENCE [LARGE SCALE GENOMIC DNA]</scope>
    <source>
        <strain evidence="1 2">FP101781</strain>
    </source>
</reference>
<dbReference type="AlphaFoldDB" id="A0A4Y7SX30"/>
<evidence type="ECO:0000313" key="1">
    <source>
        <dbReference type="EMBL" id="TEB26392.1"/>
    </source>
</evidence>
<keyword evidence="2" id="KW-1185">Reference proteome</keyword>